<evidence type="ECO:0000256" key="1">
    <source>
        <dbReference type="SAM" id="MobiDB-lite"/>
    </source>
</evidence>
<feature type="region of interest" description="Disordered" evidence="1">
    <location>
        <begin position="1"/>
        <end position="21"/>
    </location>
</feature>
<organism evidence="2 3">
    <name type="scientific">Oryza meyeriana var. granulata</name>
    <dbReference type="NCBI Taxonomy" id="110450"/>
    <lineage>
        <taxon>Eukaryota</taxon>
        <taxon>Viridiplantae</taxon>
        <taxon>Streptophyta</taxon>
        <taxon>Embryophyta</taxon>
        <taxon>Tracheophyta</taxon>
        <taxon>Spermatophyta</taxon>
        <taxon>Magnoliopsida</taxon>
        <taxon>Liliopsida</taxon>
        <taxon>Poales</taxon>
        <taxon>Poaceae</taxon>
        <taxon>BOP clade</taxon>
        <taxon>Oryzoideae</taxon>
        <taxon>Oryzeae</taxon>
        <taxon>Oryzinae</taxon>
        <taxon>Oryza</taxon>
        <taxon>Oryza meyeriana</taxon>
    </lineage>
</organism>
<accession>A0A6G1DH54</accession>
<dbReference type="Proteomes" id="UP000479710">
    <property type="component" value="Unassembled WGS sequence"/>
</dbReference>
<dbReference type="EMBL" id="SPHZ02000006">
    <property type="protein sequence ID" value="KAF0911759.1"/>
    <property type="molecule type" value="Genomic_DNA"/>
</dbReference>
<evidence type="ECO:0000313" key="2">
    <source>
        <dbReference type="EMBL" id="KAF0911759.1"/>
    </source>
</evidence>
<feature type="compositionally biased region" description="Basic and acidic residues" evidence="1">
    <location>
        <begin position="7"/>
        <end position="21"/>
    </location>
</feature>
<proteinExistence type="predicted"/>
<evidence type="ECO:0000313" key="3">
    <source>
        <dbReference type="Proteomes" id="UP000479710"/>
    </source>
</evidence>
<dbReference type="AlphaFoldDB" id="A0A6G1DH54"/>
<keyword evidence="3" id="KW-1185">Reference proteome</keyword>
<protein>
    <submittedName>
        <fullName evidence="2">Uncharacterized protein</fullName>
    </submittedName>
</protein>
<sequence>MEQAPGEQRRAGGDSRRRDRASFCGGRRLAVGLSSGRGLGPNLTKQATRGLTNLLQRKMDQTNAGVNWSVRKLFSRGFILTGAGSLAIPGVEGVEMAP</sequence>
<name>A0A6G1DH54_9ORYZ</name>
<gene>
    <name evidence="2" type="ORF">E2562_012267</name>
</gene>
<comment type="caution">
    <text evidence="2">The sequence shown here is derived from an EMBL/GenBank/DDBJ whole genome shotgun (WGS) entry which is preliminary data.</text>
</comment>
<reference evidence="2 3" key="1">
    <citation type="submission" date="2019-11" db="EMBL/GenBank/DDBJ databases">
        <title>Whole genome sequence of Oryza granulata.</title>
        <authorList>
            <person name="Li W."/>
        </authorList>
    </citation>
    <scope>NUCLEOTIDE SEQUENCE [LARGE SCALE GENOMIC DNA]</scope>
    <source>
        <strain evidence="3">cv. Menghai</strain>
        <tissue evidence="2">Leaf</tissue>
    </source>
</reference>